<dbReference type="InterPro" id="IPR035959">
    <property type="entry name" value="RutC-like_sf"/>
</dbReference>
<dbReference type="SUPFAM" id="SSF55298">
    <property type="entry name" value="YjgF-like"/>
    <property type="match status" value="1"/>
</dbReference>
<proteinExistence type="inferred from homology"/>
<keyword evidence="2" id="KW-0614">Plasmid</keyword>
<dbReference type="InterPro" id="IPR006175">
    <property type="entry name" value="YjgF/YER057c/UK114"/>
</dbReference>
<evidence type="ECO:0000256" key="1">
    <source>
        <dbReference type="ARBA" id="ARBA00010552"/>
    </source>
</evidence>
<dbReference type="CDD" id="cd00448">
    <property type="entry name" value="YjgF_YER057c_UK114_family"/>
    <property type="match status" value="1"/>
</dbReference>
<dbReference type="Proteomes" id="UP000215158">
    <property type="component" value="Plasmid pBN3"/>
</dbReference>
<dbReference type="Pfam" id="PF01042">
    <property type="entry name" value="Ribonuc_L-PSP"/>
    <property type="match status" value="1"/>
</dbReference>
<dbReference type="PANTHER" id="PTHR11803:SF58">
    <property type="entry name" value="PROTEIN HMF1-RELATED"/>
    <property type="match status" value="1"/>
</dbReference>
<dbReference type="AlphaFoldDB" id="A0A248W077"/>
<keyword evidence="3" id="KW-1185">Reference proteome</keyword>
<accession>A0A248W077</accession>
<dbReference type="GO" id="GO:0005829">
    <property type="term" value="C:cytosol"/>
    <property type="evidence" value="ECO:0007669"/>
    <property type="project" value="TreeGrafter"/>
</dbReference>
<dbReference type="Gene3D" id="3.30.1330.40">
    <property type="entry name" value="RutC-like"/>
    <property type="match status" value="1"/>
</dbReference>
<protein>
    <recommendedName>
        <fullName evidence="4">RidA family protein</fullName>
    </recommendedName>
</protein>
<gene>
    <name evidence="2" type="ORF">CJU94_38980</name>
</gene>
<dbReference type="KEGG" id="parb:CJU94_38980"/>
<name>A0A248W077_9BURK</name>
<dbReference type="GO" id="GO:0019239">
    <property type="term" value="F:deaminase activity"/>
    <property type="evidence" value="ECO:0007669"/>
    <property type="project" value="TreeGrafter"/>
</dbReference>
<dbReference type="PANTHER" id="PTHR11803">
    <property type="entry name" value="2-IMINOBUTANOATE/2-IMINOPROPANOATE DEAMINASE RIDA"/>
    <property type="match status" value="1"/>
</dbReference>
<dbReference type="EMBL" id="CP022993">
    <property type="protein sequence ID" value="ASW04152.1"/>
    <property type="molecule type" value="Genomic_DNA"/>
</dbReference>
<evidence type="ECO:0000313" key="2">
    <source>
        <dbReference type="EMBL" id="ASW04152.1"/>
    </source>
</evidence>
<reference evidence="2 3" key="1">
    <citation type="submission" date="2017-08" db="EMBL/GenBank/DDBJ databases">
        <title>Identification and genetic characteristics of simultaneous BTEX- and naphthalene-degrading Paraburkholderia sp. BN5 isolated from petroleum-contaminated soil.</title>
        <authorList>
            <person name="Lee Y."/>
            <person name="Jeon C.O."/>
        </authorList>
    </citation>
    <scope>NUCLEOTIDE SEQUENCE [LARGE SCALE GENOMIC DNA]</scope>
    <source>
        <strain evidence="2 3">BN5</strain>
        <plasmid evidence="2 3">pBN3</plasmid>
    </source>
</reference>
<geneLocation type="plasmid" evidence="2 3">
    <name>pBN3</name>
</geneLocation>
<evidence type="ECO:0008006" key="4">
    <source>
        <dbReference type="Google" id="ProtNLM"/>
    </source>
</evidence>
<evidence type="ECO:0000313" key="3">
    <source>
        <dbReference type="Proteomes" id="UP000215158"/>
    </source>
</evidence>
<comment type="similarity">
    <text evidence="1">Belongs to the RutC family.</text>
</comment>
<sequence>MPIMKLLNNLPKIDQAVRQFSLKNAIYYEMGDLLIFSGFAGLDLETGKLSEGNFETHANDAIDCYQYILESAGLSLDHVISVRCYLKEPVTYYPMWNEVFKARFTAPYPCRTTVGANLVVGEIELEFIAAKTTRASAELITSK</sequence>
<organism evidence="2 3">
    <name type="scientific">Paraburkholderia aromaticivorans</name>
    <dbReference type="NCBI Taxonomy" id="2026199"/>
    <lineage>
        <taxon>Bacteria</taxon>
        <taxon>Pseudomonadati</taxon>
        <taxon>Pseudomonadota</taxon>
        <taxon>Betaproteobacteria</taxon>
        <taxon>Burkholderiales</taxon>
        <taxon>Burkholderiaceae</taxon>
        <taxon>Paraburkholderia</taxon>
    </lineage>
</organism>